<feature type="region of interest" description="Disordered" evidence="1">
    <location>
        <begin position="16"/>
        <end position="90"/>
    </location>
</feature>
<evidence type="ECO:0000313" key="3">
    <source>
        <dbReference type="Proteomes" id="UP000316270"/>
    </source>
</evidence>
<evidence type="ECO:0000256" key="1">
    <source>
        <dbReference type="SAM" id="MobiDB-lite"/>
    </source>
</evidence>
<organism evidence="2 3">
    <name type="scientific">Venturia effusa</name>
    <dbReference type="NCBI Taxonomy" id="50376"/>
    <lineage>
        <taxon>Eukaryota</taxon>
        <taxon>Fungi</taxon>
        <taxon>Dikarya</taxon>
        <taxon>Ascomycota</taxon>
        <taxon>Pezizomycotina</taxon>
        <taxon>Dothideomycetes</taxon>
        <taxon>Pleosporomycetidae</taxon>
        <taxon>Venturiales</taxon>
        <taxon>Venturiaceae</taxon>
        <taxon>Venturia</taxon>
    </lineage>
</organism>
<evidence type="ECO:0000313" key="2">
    <source>
        <dbReference type="EMBL" id="QDS74606.1"/>
    </source>
</evidence>
<reference evidence="2 3" key="1">
    <citation type="submission" date="2019-07" db="EMBL/GenBank/DDBJ databases">
        <title>Finished genome of Venturia effusa.</title>
        <authorList>
            <person name="Young C.A."/>
            <person name="Cox M.P."/>
            <person name="Ganley A.R.D."/>
            <person name="David W.J."/>
        </authorList>
    </citation>
    <scope>NUCLEOTIDE SEQUENCE [LARGE SCALE GENOMIC DNA]</scope>
    <source>
        <strain evidence="3">albino</strain>
    </source>
</reference>
<feature type="compositionally biased region" description="Basic and acidic residues" evidence="1">
    <location>
        <begin position="61"/>
        <end position="70"/>
    </location>
</feature>
<keyword evidence="3" id="KW-1185">Reference proteome</keyword>
<accession>A0A517LGA9</accession>
<gene>
    <name evidence="2" type="ORF">FKW77_008557</name>
</gene>
<dbReference type="EMBL" id="CP042195">
    <property type="protein sequence ID" value="QDS74606.1"/>
    <property type="molecule type" value="Genomic_DNA"/>
</dbReference>
<proteinExistence type="predicted"/>
<name>A0A517LGA9_9PEZI</name>
<protein>
    <submittedName>
        <fullName evidence="2">Uncharacterized protein</fullName>
    </submittedName>
</protein>
<sequence length="117" mass="12593">MAAPTLRAEKTFTIVGAEGISGREPRTHSTGWRLHPPRQGRNRDQIYAEQGSSGVRTAGCKIDRDRDSRDAPPPPPALTPDFDLSFGDTCGGSPGRYDSWFFGVPSQVLVAGRSPAP</sequence>
<dbReference type="AlphaFoldDB" id="A0A517LGA9"/>
<dbReference type="Proteomes" id="UP000316270">
    <property type="component" value="Chromosome 11"/>
</dbReference>